<sequence>MTLSFFGYIPEFTFEKSFDETQLTSSADFMRSTLHIPVLLSGLYVLVIFGLQKVMEDRPAFNLRNPLAAWSLFLGLFSLCGSVRTVPALIKMIQSKGVTEVICGDTRREWLFNNPAGFWTFIFVLSKVPELIDTLFIVLRKRKLITLHWYHHITVMMFCWHSWGTHCLYGIFFAAMNLTVHAFMYVFYFLTALGYRPTSFAQSITILQIVQMLFGTLITFYAAFHMTFVVPQDILGSILSPKSLEWNLNISMYVDDSPKCHVNPGNALAGITMYTSYLWLFCVFFYYAYIHKPKPSATPAKKDN</sequence>
<dbReference type="InterPro" id="IPR002076">
    <property type="entry name" value="ELO_fam"/>
</dbReference>
<comment type="subcellular location">
    <subcellularLocation>
        <location evidence="1">Membrane</location>
        <topology evidence="1">Multi-pass membrane protein</topology>
    </subcellularLocation>
</comment>
<evidence type="ECO:0000256" key="6">
    <source>
        <dbReference type="ARBA" id="ARBA00022989"/>
    </source>
</evidence>
<dbReference type="PANTHER" id="PTHR11157:SF17">
    <property type="entry name" value="ELONGATION OF VERY LONG CHAIN FATTY ACIDS PROTEIN 6"/>
    <property type="match status" value="1"/>
</dbReference>
<keyword evidence="5 10" id="KW-0276">Fatty acid metabolism</keyword>
<dbReference type="GO" id="GO:0009922">
    <property type="term" value="F:fatty acid elongase activity"/>
    <property type="evidence" value="ECO:0007669"/>
    <property type="project" value="InterPro"/>
</dbReference>
<dbReference type="EC" id="2.3.1.-" evidence="10"/>
<evidence type="ECO:0000256" key="1">
    <source>
        <dbReference type="ARBA" id="ARBA00004141"/>
    </source>
</evidence>
<dbReference type="GO" id="GO:0005789">
    <property type="term" value="C:endoplasmic reticulum membrane"/>
    <property type="evidence" value="ECO:0007669"/>
    <property type="project" value="TreeGrafter"/>
</dbReference>
<keyword evidence="7 10" id="KW-0443">Lipid metabolism</keyword>
<protein>
    <recommendedName>
        <fullName evidence="10">Elongation of fatty acids protein</fullName>
        <ecNumber evidence="10">2.3.1.-</ecNumber>
    </recommendedName>
</protein>
<evidence type="ECO:0000313" key="11">
    <source>
        <dbReference type="EMBL" id="ACM17823.1"/>
    </source>
</evidence>
<reference evidence="11" key="1">
    <citation type="journal article" date="2009" name="Tap Chi Hoa Hoc">
        <title>Expression of genes encoding for enzyme elongase involved in DNA biosynthesis from Labyrinthula - a heterotrophic marine algae rich in omega 3.</title>
        <authorList>
            <person name="Hoang H.M."/>
            <person name="Dang H.D."/>
        </authorList>
    </citation>
    <scope>NUCLEOTIDE SEQUENCE</scope>
    <source>
        <strain evidence="11">ND50</strain>
    </source>
</reference>
<evidence type="ECO:0000256" key="5">
    <source>
        <dbReference type="ARBA" id="ARBA00022832"/>
    </source>
</evidence>
<accession>B9VJL2</accession>
<dbReference type="Pfam" id="PF01151">
    <property type="entry name" value="ELO"/>
    <property type="match status" value="1"/>
</dbReference>
<feature type="transmembrane region" description="Helical" evidence="10">
    <location>
        <begin position="169"/>
        <end position="193"/>
    </location>
</feature>
<keyword evidence="6 10" id="KW-1133">Transmembrane helix</keyword>
<comment type="similarity">
    <text evidence="10">Belongs to the ELO family.</text>
</comment>
<dbReference type="GO" id="GO:0042761">
    <property type="term" value="P:very long-chain fatty acid biosynthetic process"/>
    <property type="evidence" value="ECO:0007669"/>
    <property type="project" value="TreeGrafter"/>
</dbReference>
<organism evidence="11">
    <name type="scientific">Labyrinthula sp. ND50</name>
    <dbReference type="NCBI Taxonomy" id="587447"/>
    <lineage>
        <taxon>Eukaryota</taxon>
        <taxon>Sar</taxon>
        <taxon>Stramenopiles</taxon>
        <taxon>Bigyra</taxon>
        <taxon>Labyrinthulomycetes</taxon>
        <taxon>Labyrinthulida</taxon>
        <taxon>Labyrinthulaceae</taxon>
        <taxon>Labyrinthula</taxon>
    </lineage>
</organism>
<keyword evidence="3 10" id="KW-0808">Transferase</keyword>
<keyword evidence="4 10" id="KW-0812">Transmembrane</keyword>
<evidence type="ECO:0000256" key="9">
    <source>
        <dbReference type="ARBA" id="ARBA00023160"/>
    </source>
</evidence>
<dbReference type="GO" id="GO:0034625">
    <property type="term" value="P:fatty acid elongation, monounsaturated fatty acid"/>
    <property type="evidence" value="ECO:0007669"/>
    <property type="project" value="TreeGrafter"/>
</dbReference>
<dbReference type="GO" id="GO:0034626">
    <property type="term" value="P:fatty acid elongation, polyunsaturated fatty acid"/>
    <property type="evidence" value="ECO:0007669"/>
    <property type="project" value="TreeGrafter"/>
</dbReference>
<evidence type="ECO:0000256" key="8">
    <source>
        <dbReference type="ARBA" id="ARBA00023136"/>
    </source>
</evidence>
<feature type="transmembrane region" description="Helical" evidence="10">
    <location>
        <begin position="205"/>
        <end position="224"/>
    </location>
</feature>
<dbReference type="GO" id="GO:0019367">
    <property type="term" value="P:fatty acid elongation, saturated fatty acid"/>
    <property type="evidence" value="ECO:0007669"/>
    <property type="project" value="TreeGrafter"/>
</dbReference>
<feature type="transmembrane region" description="Helical" evidence="10">
    <location>
        <begin position="34"/>
        <end position="55"/>
    </location>
</feature>
<comment type="catalytic activity">
    <reaction evidence="10">
        <text>an acyl-CoA + malonyl-CoA + H(+) = a 3-oxoacyl-CoA + CO2 + CoA</text>
        <dbReference type="Rhea" id="RHEA:50252"/>
        <dbReference type="ChEBI" id="CHEBI:15378"/>
        <dbReference type="ChEBI" id="CHEBI:16526"/>
        <dbReference type="ChEBI" id="CHEBI:57287"/>
        <dbReference type="ChEBI" id="CHEBI:57384"/>
        <dbReference type="ChEBI" id="CHEBI:58342"/>
        <dbReference type="ChEBI" id="CHEBI:90726"/>
    </reaction>
    <physiologicalReaction direction="left-to-right" evidence="10">
        <dbReference type="Rhea" id="RHEA:50253"/>
    </physiologicalReaction>
</comment>
<feature type="transmembrane region" description="Helical" evidence="10">
    <location>
        <begin position="267"/>
        <end position="289"/>
    </location>
</feature>
<evidence type="ECO:0000256" key="10">
    <source>
        <dbReference type="RuleBase" id="RU361115"/>
    </source>
</evidence>
<feature type="transmembrane region" description="Helical" evidence="10">
    <location>
        <begin position="67"/>
        <end position="90"/>
    </location>
</feature>
<dbReference type="PANTHER" id="PTHR11157">
    <property type="entry name" value="FATTY ACID ACYL TRANSFERASE-RELATED"/>
    <property type="match status" value="1"/>
</dbReference>
<feature type="transmembrane region" description="Helical" evidence="10">
    <location>
        <begin position="116"/>
        <end position="139"/>
    </location>
</feature>
<proteinExistence type="evidence at transcript level"/>
<feature type="transmembrane region" description="Helical" evidence="10">
    <location>
        <begin position="146"/>
        <end position="163"/>
    </location>
</feature>
<dbReference type="AlphaFoldDB" id="B9VJL2"/>
<evidence type="ECO:0000256" key="2">
    <source>
        <dbReference type="ARBA" id="ARBA00022516"/>
    </source>
</evidence>
<dbReference type="EMBL" id="FJ560706">
    <property type="protein sequence ID" value="ACM17823.1"/>
    <property type="molecule type" value="mRNA"/>
</dbReference>
<keyword evidence="8 10" id="KW-0472">Membrane</keyword>
<dbReference type="GO" id="GO:0030148">
    <property type="term" value="P:sphingolipid biosynthetic process"/>
    <property type="evidence" value="ECO:0007669"/>
    <property type="project" value="TreeGrafter"/>
</dbReference>
<name>B9VJL2_9STRA</name>
<evidence type="ECO:0000256" key="4">
    <source>
        <dbReference type="ARBA" id="ARBA00022692"/>
    </source>
</evidence>
<evidence type="ECO:0000256" key="3">
    <source>
        <dbReference type="ARBA" id="ARBA00022679"/>
    </source>
</evidence>
<keyword evidence="9 10" id="KW-0275">Fatty acid biosynthesis</keyword>
<keyword evidence="2 10" id="KW-0444">Lipid biosynthesis</keyword>
<evidence type="ECO:0000256" key="7">
    <source>
        <dbReference type="ARBA" id="ARBA00023098"/>
    </source>
</evidence>